<dbReference type="RefSeq" id="WP_156925612.1">
    <property type="nucleotide sequence ID" value="NZ_CP103423.1"/>
</dbReference>
<evidence type="ECO:0000313" key="1">
    <source>
        <dbReference type="EMBL" id="UWD34559.1"/>
    </source>
</evidence>
<accession>A0ABY5TW48</accession>
<dbReference type="Proteomes" id="UP001058364">
    <property type="component" value="Chromosome"/>
</dbReference>
<keyword evidence="2" id="KW-1185">Reference proteome</keyword>
<name>A0ABY5TW48_9BACT</name>
<reference evidence="1" key="1">
    <citation type="submission" date="2022-08" db="EMBL/GenBank/DDBJ databases">
        <title>Complete genome sequence of Mycoplasma molare type strain H 542.</title>
        <authorList>
            <person name="Spergser J."/>
        </authorList>
    </citation>
    <scope>NUCLEOTIDE SEQUENCE</scope>
    <source>
        <strain evidence="1">H 542</strain>
    </source>
</reference>
<protein>
    <submittedName>
        <fullName evidence="1">Uncharacterized protein</fullName>
    </submittedName>
</protein>
<organism evidence="1 2">
    <name type="scientific">Mesomycoplasma molare</name>
    <dbReference type="NCBI Taxonomy" id="171288"/>
    <lineage>
        <taxon>Bacteria</taxon>
        <taxon>Bacillati</taxon>
        <taxon>Mycoplasmatota</taxon>
        <taxon>Mycoplasmoidales</taxon>
        <taxon>Metamycoplasmataceae</taxon>
        <taxon>Mesomycoplasma</taxon>
    </lineage>
</organism>
<evidence type="ECO:0000313" key="2">
    <source>
        <dbReference type="Proteomes" id="UP001058364"/>
    </source>
</evidence>
<sequence>MKLDLLNNVVLATKARLLHNVDVEAPETEEYLFQVSPYEKVSESDEFHIALSFVRF</sequence>
<dbReference type="EMBL" id="CP103423">
    <property type="protein sequence ID" value="UWD34559.1"/>
    <property type="molecule type" value="Genomic_DNA"/>
</dbReference>
<proteinExistence type="predicted"/>
<gene>
    <name evidence="1" type="ORF">NX772_01890</name>
</gene>